<comment type="cofactor">
    <cofactor evidence="6">
        <name>[2Fe-2S] cluster</name>
        <dbReference type="ChEBI" id="CHEBI:190135"/>
    </cofactor>
</comment>
<evidence type="ECO:0000313" key="9">
    <source>
        <dbReference type="EMBL" id="TGG94494.1"/>
    </source>
</evidence>
<keyword evidence="1" id="KW-0001">2Fe-2S</keyword>
<dbReference type="Pfam" id="PF00355">
    <property type="entry name" value="Rieske"/>
    <property type="match status" value="1"/>
</dbReference>
<reference evidence="9 10" key="1">
    <citation type="journal article" date="2019" name="mSystems">
        <title>Life at home and on the roam: Genomic adaptions reflect the dual lifestyle of an intracellular, facultative symbiont.</title>
        <authorList>
            <person name="Burgsdorf I."/>
        </authorList>
    </citation>
    <scope>NUCLEOTIDE SEQUENCE [LARGE SCALE GENOMIC DNA]</scope>
    <source>
        <strain evidence="9">277cV</strain>
    </source>
</reference>
<dbReference type="GO" id="GO:0046872">
    <property type="term" value="F:metal ion binding"/>
    <property type="evidence" value="ECO:0007669"/>
    <property type="project" value="UniProtKB-KW"/>
</dbReference>
<sequence length="116" mass="12592">MALQRRDLLMGLLTWGLAVLGGKARAHGSEQHDPDAAAGELVIPQADGTTLVLSNLCTHQSCVVERQEDALVCPCHGSRFDLTGQPTRGPARRPLRVLRREPREPQEPQESPGQPA</sequence>
<dbReference type="InterPro" id="IPR005805">
    <property type="entry name" value="Rieske_Fe-S_prot_C"/>
</dbReference>
<comment type="caution">
    <text evidence="9">The sequence shown here is derived from an EMBL/GenBank/DDBJ whole genome shotgun (WGS) entry which is preliminary data.</text>
</comment>
<name>A0A524RQZ2_9CHRO</name>
<dbReference type="PRINTS" id="PR00162">
    <property type="entry name" value="RIESKE"/>
</dbReference>
<accession>A0A524RQZ2</accession>
<evidence type="ECO:0000256" key="2">
    <source>
        <dbReference type="ARBA" id="ARBA00022723"/>
    </source>
</evidence>
<organism evidence="9 10">
    <name type="scientific">Aphanocapsa feldmannii 277cV</name>
    <dbReference type="NCBI Taxonomy" id="2507553"/>
    <lineage>
        <taxon>Bacteria</taxon>
        <taxon>Bacillati</taxon>
        <taxon>Cyanobacteriota</taxon>
        <taxon>Cyanophyceae</taxon>
        <taxon>Oscillatoriophycideae</taxon>
        <taxon>Chroococcales</taxon>
        <taxon>Microcystaceae</taxon>
        <taxon>Aphanocapsa</taxon>
    </lineage>
</organism>
<evidence type="ECO:0000256" key="5">
    <source>
        <dbReference type="ARBA" id="ARBA00023157"/>
    </source>
</evidence>
<dbReference type="PANTHER" id="PTHR10134">
    <property type="entry name" value="CYTOCHROME B-C1 COMPLEX SUBUNIT RIESKE, MITOCHONDRIAL"/>
    <property type="match status" value="1"/>
</dbReference>
<dbReference type="SUPFAM" id="SSF50022">
    <property type="entry name" value="ISP domain"/>
    <property type="match status" value="1"/>
</dbReference>
<feature type="region of interest" description="Disordered" evidence="7">
    <location>
        <begin position="79"/>
        <end position="116"/>
    </location>
</feature>
<keyword evidence="4" id="KW-0411">Iron-sulfur</keyword>
<dbReference type="PROSITE" id="PS51296">
    <property type="entry name" value="RIESKE"/>
    <property type="match status" value="1"/>
</dbReference>
<dbReference type="InterPro" id="IPR036922">
    <property type="entry name" value="Rieske_2Fe-2S_sf"/>
</dbReference>
<keyword evidence="2" id="KW-0479">Metal-binding</keyword>
<gene>
    <name evidence="9" type="ORF">ERJ67_02465</name>
</gene>
<dbReference type="GO" id="GO:0016020">
    <property type="term" value="C:membrane"/>
    <property type="evidence" value="ECO:0007669"/>
    <property type="project" value="InterPro"/>
</dbReference>
<keyword evidence="5" id="KW-1015">Disulfide bond</keyword>
<keyword evidence="3" id="KW-0408">Iron</keyword>
<proteinExistence type="predicted"/>
<evidence type="ECO:0000256" key="1">
    <source>
        <dbReference type="ARBA" id="ARBA00022714"/>
    </source>
</evidence>
<dbReference type="EMBL" id="SRMO01000034">
    <property type="protein sequence ID" value="TGG94494.1"/>
    <property type="molecule type" value="Genomic_DNA"/>
</dbReference>
<dbReference type="GO" id="GO:0051537">
    <property type="term" value="F:2 iron, 2 sulfur cluster binding"/>
    <property type="evidence" value="ECO:0007669"/>
    <property type="project" value="UniProtKB-KW"/>
</dbReference>
<evidence type="ECO:0000256" key="6">
    <source>
        <dbReference type="ARBA" id="ARBA00034078"/>
    </source>
</evidence>
<evidence type="ECO:0000256" key="4">
    <source>
        <dbReference type="ARBA" id="ARBA00023014"/>
    </source>
</evidence>
<evidence type="ECO:0000259" key="8">
    <source>
        <dbReference type="PROSITE" id="PS51296"/>
    </source>
</evidence>
<dbReference type="InterPro" id="IPR014349">
    <property type="entry name" value="Rieske_Fe-S_prot"/>
</dbReference>
<evidence type="ECO:0000313" key="10">
    <source>
        <dbReference type="Proteomes" id="UP000317990"/>
    </source>
</evidence>
<dbReference type="AlphaFoldDB" id="A0A524RQZ2"/>
<dbReference type="GO" id="GO:0016705">
    <property type="term" value="F:oxidoreductase activity, acting on paired donors, with incorporation or reduction of molecular oxygen"/>
    <property type="evidence" value="ECO:0007669"/>
    <property type="project" value="UniProtKB-ARBA"/>
</dbReference>
<dbReference type="Proteomes" id="UP000317990">
    <property type="component" value="Unassembled WGS sequence"/>
</dbReference>
<dbReference type="GO" id="GO:0004497">
    <property type="term" value="F:monooxygenase activity"/>
    <property type="evidence" value="ECO:0007669"/>
    <property type="project" value="UniProtKB-ARBA"/>
</dbReference>
<evidence type="ECO:0000256" key="7">
    <source>
        <dbReference type="SAM" id="MobiDB-lite"/>
    </source>
</evidence>
<dbReference type="InterPro" id="IPR017941">
    <property type="entry name" value="Rieske_2Fe-2S"/>
</dbReference>
<evidence type="ECO:0000256" key="3">
    <source>
        <dbReference type="ARBA" id="ARBA00023004"/>
    </source>
</evidence>
<dbReference type="Gene3D" id="2.102.10.10">
    <property type="entry name" value="Rieske [2Fe-2S] iron-sulphur domain"/>
    <property type="match status" value="1"/>
</dbReference>
<dbReference type="CDD" id="cd03467">
    <property type="entry name" value="Rieske"/>
    <property type="match status" value="1"/>
</dbReference>
<protein>
    <submittedName>
        <fullName evidence="9">Rieske (2Fe-2S) protein</fullName>
    </submittedName>
</protein>
<feature type="domain" description="Rieske" evidence="8">
    <location>
        <begin position="41"/>
        <end position="99"/>
    </location>
</feature>